<dbReference type="InterPro" id="IPR000330">
    <property type="entry name" value="SNF2_N"/>
</dbReference>
<evidence type="ECO:0000313" key="2">
    <source>
        <dbReference type="EMBL" id="EQD44783.1"/>
    </source>
</evidence>
<dbReference type="InterPro" id="IPR038718">
    <property type="entry name" value="SNF2-like_sf"/>
</dbReference>
<dbReference type="EMBL" id="AUZZ01006837">
    <property type="protein sequence ID" value="EQD44783.1"/>
    <property type="molecule type" value="Genomic_DNA"/>
</dbReference>
<keyword evidence="2" id="KW-0547">Nucleotide-binding</keyword>
<accession>T0ZJD0</accession>
<dbReference type="GO" id="GO:0005524">
    <property type="term" value="F:ATP binding"/>
    <property type="evidence" value="ECO:0007669"/>
    <property type="project" value="InterPro"/>
</dbReference>
<dbReference type="InterPro" id="IPR014001">
    <property type="entry name" value="Helicase_ATP-bd"/>
</dbReference>
<dbReference type="SUPFAM" id="SSF52540">
    <property type="entry name" value="P-loop containing nucleoside triphosphate hydrolases"/>
    <property type="match status" value="1"/>
</dbReference>
<proteinExistence type="predicted"/>
<name>T0ZJD0_9ZZZZ</name>
<feature type="non-terminal residue" evidence="2">
    <location>
        <position position="125"/>
    </location>
</feature>
<dbReference type="AlphaFoldDB" id="T0ZJD0"/>
<reference evidence="2" key="2">
    <citation type="journal article" date="2014" name="ISME J.">
        <title>Microbial stratification in low pH oxic and suboxic macroscopic growths along an acid mine drainage.</title>
        <authorList>
            <person name="Mendez-Garcia C."/>
            <person name="Mesa V."/>
            <person name="Sprenger R.R."/>
            <person name="Richter M."/>
            <person name="Diez M.S."/>
            <person name="Solano J."/>
            <person name="Bargiela R."/>
            <person name="Golyshina O.V."/>
            <person name="Manteca A."/>
            <person name="Ramos J.L."/>
            <person name="Gallego J.R."/>
            <person name="Llorente I."/>
            <person name="Martins Dos Santos V.A."/>
            <person name="Jensen O.N."/>
            <person name="Pelaez A.I."/>
            <person name="Sanchez J."/>
            <person name="Ferrer M."/>
        </authorList>
    </citation>
    <scope>NUCLEOTIDE SEQUENCE</scope>
</reference>
<dbReference type="PROSITE" id="PS51192">
    <property type="entry name" value="HELICASE_ATP_BIND_1"/>
    <property type="match status" value="1"/>
</dbReference>
<keyword evidence="2" id="KW-0378">Hydrolase</keyword>
<dbReference type="PANTHER" id="PTHR10799">
    <property type="entry name" value="SNF2/RAD54 HELICASE FAMILY"/>
    <property type="match status" value="1"/>
</dbReference>
<organism evidence="2">
    <name type="scientific">mine drainage metagenome</name>
    <dbReference type="NCBI Taxonomy" id="410659"/>
    <lineage>
        <taxon>unclassified sequences</taxon>
        <taxon>metagenomes</taxon>
        <taxon>ecological metagenomes</taxon>
    </lineage>
</organism>
<keyword evidence="2" id="KW-0067">ATP-binding</keyword>
<feature type="domain" description="Helicase ATP-binding" evidence="1">
    <location>
        <begin position="1"/>
        <end position="96"/>
    </location>
</feature>
<gene>
    <name evidence="2" type="ORF">B2A_09468</name>
</gene>
<evidence type="ECO:0000259" key="1">
    <source>
        <dbReference type="PROSITE" id="PS51192"/>
    </source>
</evidence>
<reference evidence="2" key="1">
    <citation type="submission" date="2013-08" db="EMBL/GenBank/DDBJ databases">
        <authorList>
            <person name="Mendez C."/>
            <person name="Richter M."/>
            <person name="Ferrer M."/>
            <person name="Sanchez J."/>
        </authorList>
    </citation>
    <scope>NUCLEOTIDE SEQUENCE</scope>
</reference>
<dbReference type="GO" id="GO:0004386">
    <property type="term" value="F:helicase activity"/>
    <property type="evidence" value="ECO:0007669"/>
    <property type="project" value="UniProtKB-KW"/>
</dbReference>
<feature type="non-terminal residue" evidence="2">
    <location>
        <position position="1"/>
    </location>
</feature>
<keyword evidence="2" id="KW-0347">Helicase</keyword>
<dbReference type="Pfam" id="PF00176">
    <property type="entry name" value="SNF2-rel_dom"/>
    <property type="match status" value="1"/>
</dbReference>
<dbReference type="InterPro" id="IPR027417">
    <property type="entry name" value="P-loop_NTPase"/>
</dbReference>
<sequence>SQVIGGLRAAREAQYAQQFFCKITNYDVLSKDLDLIERWSPDVVVVDEAQRVKNWSTVAARALKRIETPYAIVLTGTPLENRLEELVSIVQFVDRYRLGPTWRLRHEHQTVDEAGRVIGYRGLDR</sequence>
<dbReference type="Gene3D" id="3.40.50.10810">
    <property type="entry name" value="Tandem AAA-ATPase domain"/>
    <property type="match status" value="1"/>
</dbReference>
<comment type="caution">
    <text evidence="2">The sequence shown here is derived from an EMBL/GenBank/DDBJ whole genome shotgun (WGS) entry which is preliminary data.</text>
</comment>
<protein>
    <submittedName>
        <fullName evidence="2">Helicase, Snf2 family protein</fullName>
    </submittedName>
</protein>